<feature type="transmembrane region" description="Helical" evidence="15">
    <location>
        <begin position="153"/>
        <end position="174"/>
    </location>
</feature>
<feature type="transmembrane region" description="Helical" evidence="15">
    <location>
        <begin position="186"/>
        <end position="207"/>
    </location>
</feature>
<evidence type="ECO:0000256" key="2">
    <source>
        <dbReference type="ARBA" id="ARBA00022448"/>
    </source>
</evidence>
<keyword evidence="9 15" id="KW-1133">Transmembrane helix</keyword>
<feature type="active site" description="Phosphocysteine intermediate; for EIIB activity" evidence="14">
    <location>
        <position position="26"/>
    </location>
</feature>
<keyword evidence="10 15" id="KW-0472">Membrane</keyword>
<evidence type="ECO:0000256" key="11">
    <source>
        <dbReference type="ARBA" id="ARBA00044053"/>
    </source>
</evidence>
<feature type="transmembrane region" description="Helical" evidence="15">
    <location>
        <begin position="443"/>
        <end position="465"/>
    </location>
</feature>
<evidence type="ECO:0000256" key="1">
    <source>
        <dbReference type="ARBA" id="ARBA00004651"/>
    </source>
</evidence>
<protein>
    <recommendedName>
        <fullName evidence="11">protein-N(pi)-phosphohistidine--sucrose phosphotransferase</fullName>
        <ecNumber evidence="11">2.7.1.211</ecNumber>
    </recommendedName>
</protein>
<name>A0AAW9JMA3_CARML</name>
<dbReference type="GO" id="GO:0090589">
    <property type="term" value="F:protein-phosphocysteine-trehalose phosphotransferase system transporter activity"/>
    <property type="evidence" value="ECO:0007669"/>
    <property type="project" value="TreeGrafter"/>
</dbReference>
<dbReference type="EMBL" id="JAVBVO010000002">
    <property type="protein sequence ID" value="MDZ5757522.1"/>
    <property type="molecule type" value="Genomic_DNA"/>
</dbReference>
<dbReference type="Gene3D" id="3.30.1360.60">
    <property type="entry name" value="Glucose permease domain IIB"/>
    <property type="match status" value="1"/>
</dbReference>
<keyword evidence="3" id="KW-1003">Cell membrane</keyword>
<dbReference type="GO" id="GO:0005886">
    <property type="term" value="C:plasma membrane"/>
    <property type="evidence" value="ECO:0007669"/>
    <property type="project" value="UniProtKB-SubCell"/>
</dbReference>
<proteinExistence type="predicted"/>
<dbReference type="InterPro" id="IPR036878">
    <property type="entry name" value="Glu_permease_IIB"/>
</dbReference>
<comment type="subcellular location">
    <subcellularLocation>
        <location evidence="1">Cell membrane</location>
        <topology evidence="1">Multi-pass membrane protein</topology>
    </subcellularLocation>
</comment>
<dbReference type="InterPro" id="IPR003352">
    <property type="entry name" value="PTS_EIIC"/>
</dbReference>
<feature type="transmembrane region" description="Helical" evidence="15">
    <location>
        <begin position="296"/>
        <end position="316"/>
    </location>
</feature>
<keyword evidence="5 18" id="KW-0808">Transferase</keyword>
<dbReference type="EC" id="2.7.1.211" evidence="11"/>
<comment type="caution">
    <text evidence="18">The sequence shown here is derived from an EMBL/GenBank/DDBJ whole genome shotgun (WGS) entry which is preliminary data.</text>
</comment>
<organism evidence="18 19">
    <name type="scientific">Carnobacterium maltaromaticum</name>
    <name type="common">Carnobacterium piscicola</name>
    <dbReference type="NCBI Taxonomy" id="2751"/>
    <lineage>
        <taxon>Bacteria</taxon>
        <taxon>Bacillati</taxon>
        <taxon>Bacillota</taxon>
        <taxon>Bacilli</taxon>
        <taxon>Lactobacillales</taxon>
        <taxon>Carnobacteriaceae</taxon>
        <taxon>Carnobacterium</taxon>
    </lineage>
</organism>
<feature type="domain" description="PTS EIIC type-1" evidence="17">
    <location>
        <begin position="120"/>
        <end position="478"/>
    </location>
</feature>
<dbReference type="InterPro" id="IPR018113">
    <property type="entry name" value="PTrfase_EIIB_Cys"/>
</dbReference>
<dbReference type="NCBIfam" id="TIGR00826">
    <property type="entry name" value="EIIB_glc"/>
    <property type="match status" value="1"/>
</dbReference>
<dbReference type="InterPro" id="IPR050558">
    <property type="entry name" value="PTS_Sugar-Specific_Components"/>
</dbReference>
<evidence type="ECO:0000256" key="6">
    <source>
        <dbReference type="ARBA" id="ARBA00022683"/>
    </source>
</evidence>
<sequence>MNYKEIAQDLLVNLGGKENIVAATHCATRLRLVLQDESKINQIEIEDNTSVKGTFSTGGQYQIILGSGVVDEVYKEFVQLANIESMSTQDVKNLGTKKLNPIQQFVKVLSDIFIPIIPAIVACGLMMGINNVLTAEDLFISGNSLIGAYPQMAGLASMINTFSNAAYVFLPVLIGFSAAQKFGGNAYLGAVLGMLMVHPDLLTAFSYPQAVAENSVPYWNVFGLHIAQVGYQNTVLPILVATYILAKIEKLCHKVIPTVLDNLLTPLFTLFITAFLTFTVVGPITRTAGDMLTNGLVWLYDSTGFIGGGIIGLFYAPLVITGMHHSFIAVETQLLADIAKTGGTFIFPIASMSNVAQGAACLAMIFITKNSKTKSLATASSISAYLGITEPAMFGVNLKLRYPFYAAMIGSAVGSAYVTFFKVKAVALGATGLPGIIAITPGYMTYFIIGIIMTTILTFVLTYIFSIRGAKLTINQSE</sequence>
<comment type="function">
    <text evidence="12">The phosphoenolpyruvate-dependent sugar phosphotransferase system (sugar PTS), a major carbohydrate active transport system, catalyzes the phosphorylation of incoming sugar substrates concomitantly with their translocation across the cell membrane. This system is involved in sucrose transport.</text>
</comment>
<evidence type="ECO:0000256" key="7">
    <source>
        <dbReference type="ARBA" id="ARBA00022692"/>
    </source>
</evidence>
<keyword evidence="7 15" id="KW-0812">Transmembrane</keyword>
<dbReference type="Pfam" id="PF00367">
    <property type="entry name" value="PTS_EIIB"/>
    <property type="match status" value="1"/>
</dbReference>
<feature type="transmembrane region" description="Helical" evidence="15">
    <location>
        <begin position="263"/>
        <end position="284"/>
    </location>
</feature>
<evidence type="ECO:0000256" key="5">
    <source>
        <dbReference type="ARBA" id="ARBA00022679"/>
    </source>
</evidence>
<dbReference type="InterPro" id="IPR010973">
    <property type="entry name" value="PTS_IIBC_sucr"/>
</dbReference>
<dbReference type="FunFam" id="3.30.1360.60:FF:000001">
    <property type="entry name" value="PTS system glucose-specific IIBC component PtsG"/>
    <property type="match status" value="1"/>
</dbReference>
<dbReference type="PROSITE" id="PS51098">
    <property type="entry name" value="PTS_EIIB_TYPE_1"/>
    <property type="match status" value="1"/>
</dbReference>
<evidence type="ECO:0000259" key="16">
    <source>
        <dbReference type="PROSITE" id="PS51098"/>
    </source>
</evidence>
<evidence type="ECO:0000256" key="8">
    <source>
        <dbReference type="ARBA" id="ARBA00022777"/>
    </source>
</evidence>
<dbReference type="PROSITE" id="PS01035">
    <property type="entry name" value="PTS_EIIB_TYPE_1_CYS"/>
    <property type="match status" value="1"/>
</dbReference>
<dbReference type="CDD" id="cd00212">
    <property type="entry name" value="PTS_IIB_glc"/>
    <property type="match status" value="1"/>
</dbReference>
<evidence type="ECO:0000256" key="13">
    <source>
        <dbReference type="ARBA" id="ARBA00048931"/>
    </source>
</evidence>
<evidence type="ECO:0000256" key="4">
    <source>
        <dbReference type="ARBA" id="ARBA00022597"/>
    </source>
</evidence>
<comment type="catalytic activity">
    <reaction evidence="13">
        <text>N(pros)-phospho-L-histidyl-[protein](out) + sucrose = sucrose 6(G)-phosphate(in) + L-histidyl-[protein]</text>
        <dbReference type="Rhea" id="RHEA:49236"/>
        <dbReference type="Rhea" id="RHEA-COMP:9745"/>
        <dbReference type="Rhea" id="RHEA-COMP:9746"/>
        <dbReference type="ChEBI" id="CHEBI:17992"/>
        <dbReference type="ChEBI" id="CHEBI:29979"/>
        <dbReference type="ChEBI" id="CHEBI:64837"/>
        <dbReference type="ChEBI" id="CHEBI:91002"/>
        <dbReference type="EC" id="2.7.1.211"/>
    </reaction>
</comment>
<dbReference type="PANTHER" id="PTHR30175:SF4">
    <property type="entry name" value="PTS SYSTEM TREHALOSE-SPECIFIC EIIBC COMPONENT"/>
    <property type="match status" value="1"/>
</dbReference>
<gene>
    <name evidence="18" type="ORF">RAK27_02515</name>
</gene>
<evidence type="ECO:0000313" key="18">
    <source>
        <dbReference type="EMBL" id="MDZ5757522.1"/>
    </source>
</evidence>
<dbReference type="RefSeq" id="WP_322808422.1">
    <property type="nucleotide sequence ID" value="NZ_JAVBVO010000002.1"/>
</dbReference>
<dbReference type="SUPFAM" id="SSF55604">
    <property type="entry name" value="Glucose permease domain IIB"/>
    <property type="match status" value="1"/>
</dbReference>
<dbReference type="InterPro" id="IPR001996">
    <property type="entry name" value="PTS_IIB_1"/>
</dbReference>
<dbReference type="AlphaFoldDB" id="A0AAW9JMA3"/>
<dbReference type="GO" id="GO:0009401">
    <property type="term" value="P:phosphoenolpyruvate-dependent sugar phosphotransferase system"/>
    <property type="evidence" value="ECO:0007669"/>
    <property type="project" value="UniProtKB-KW"/>
</dbReference>
<keyword evidence="8" id="KW-0418">Kinase</keyword>
<evidence type="ECO:0000256" key="15">
    <source>
        <dbReference type="SAM" id="Phobius"/>
    </source>
</evidence>
<feature type="transmembrane region" description="Helical" evidence="15">
    <location>
        <begin position="345"/>
        <end position="367"/>
    </location>
</feature>
<feature type="domain" description="PTS EIIB type-1" evidence="16">
    <location>
        <begin position="4"/>
        <end position="87"/>
    </location>
</feature>
<keyword evidence="4" id="KW-0762">Sugar transport</keyword>
<dbReference type="InterPro" id="IPR013013">
    <property type="entry name" value="PTS_EIIC_1"/>
</dbReference>
<evidence type="ECO:0000256" key="9">
    <source>
        <dbReference type="ARBA" id="ARBA00022989"/>
    </source>
</evidence>
<evidence type="ECO:0000313" key="19">
    <source>
        <dbReference type="Proteomes" id="UP001290462"/>
    </source>
</evidence>
<evidence type="ECO:0000256" key="10">
    <source>
        <dbReference type="ARBA" id="ARBA00023136"/>
    </source>
</evidence>
<keyword evidence="6" id="KW-0598">Phosphotransferase system</keyword>
<dbReference type="GO" id="GO:0008982">
    <property type="term" value="F:protein-N(PI)-phosphohistidine-sugar phosphotransferase activity"/>
    <property type="evidence" value="ECO:0007669"/>
    <property type="project" value="InterPro"/>
</dbReference>
<dbReference type="Pfam" id="PF02378">
    <property type="entry name" value="PTS_EIIC"/>
    <property type="match status" value="1"/>
</dbReference>
<evidence type="ECO:0000256" key="12">
    <source>
        <dbReference type="ARBA" id="ARBA00045139"/>
    </source>
</evidence>
<dbReference type="GO" id="GO:0016301">
    <property type="term" value="F:kinase activity"/>
    <property type="evidence" value="ECO:0007669"/>
    <property type="project" value="UniProtKB-KW"/>
</dbReference>
<evidence type="ECO:0000256" key="14">
    <source>
        <dbReference type="PROSITE-ProRule" id="PRU00421"/>
    </source>
</evidence>
<dbReference type="PROSITE" id="PS51103">
    <property type="entry name" value="PTS_EIIC_TYPE_1"/>
    <property type="match status" value="1"/>
</dbReference>
<evidence type="ECO:0000259" key="17">
    <source>
        <dbReference type="PROSITE" id="PS51103"/>
    </source>
</evidence>
<dbReference type="Proteomes" id="UP001290462">
    <property type="component" value="Unassembled WGS sequence"/>
</dbReference>
<reference evidence="18" key="1">
    <citation type="submission" date="2023-08" db="EMBL/GenBank/DDBJ databases">
        <title>Genomic characterization of piscicolin 126 produced by Carnobacterium maltaromaticum CM22 strain isolated from salmon (Salmo salar).</title>
        <authorList>
            <person name="Gonzalez-Gragera E."/>
            <person name="Garcia-Lopez J.D."/>
            <person name="Teso-Perez C."/>
            <person name="Gimenez-Hernandez I."/>
            <person name="Peralta-Sanchez J.M."/>
            <person name="Valdivia E."/>
            <person name="Montalban-Lopez M."/>
            <person name="Martin-Platero A.M."/>
            <person name="Banos A."/>
            <person name="Martinez-Bueno M."/>
        </authorList>
    </citation>
    <scope>NUCLEOTIDE SEQUENCE</scope>
    <source>
        <strain evidence="18">CM22</strain>
    </source>
</reference>
<dbReference type="PANTHER" id="PTHR30175">
    <property type="entry name" value="PHOSPHOTRANSFERASE SYSTEM TRANSPORT PROTEIN"/>
    <property type="match status" value="1"/>
</dbReference>
<accession>A0AAW9JMA3</accession>
<evidence type="ECO:0000256" key="3">
    <source>
        <dbReference type="ARBA" id="ARBA00022475"/>
    </source>
</evidence>
<feature type="transmembrane region" description="Helical" evidence="15">
    <location>
        <begin position="112"/>
        <end position="133"/>
    </location>
</feature>
<dbReference type="NCBIfam" id="TIGR01996">
    <property type="entry name" value="PTS-II-BC-sucr"/>
    <property type="match status" value="1"/>
</dbReference>
<keyword evidence="2" id="KW-0813">Transport</keyword>
<dbReference type="GO" id="GO:0015771">
    <property type="term" value="P:trehalose transport"/>
    <property type="evidence" value="ECO:0007669"/>
    <property type="project" value="TreeGrafter"/>
</dbReference>